<evidence type="ECO:0000256" key="4">
    <source>
        <dbReference type="ARBA" id="ARBA00022741"/>
    </source>
</evidence>
<keyword evidence="6" id="KW-0067">ATP-binding</keyword>
<dbReference type="GO" id="GO:0008478">
    <property type="term" value="F:pyridoxal kinase activity"/>
    <property type="evidence" value="ECO:0007669"/>
    <property type="project" value="UniProtKB-EC"/>
</dbReference>
<sequence length="370" mass="40327">MAHANLTQEKRVLSIQSHVVAGYVAFACAHLVSIDRKQGCDVPAAVARLGSRCCYDRSLLESHLSHIAGYGRWGGSKFDAAHLEDIFSALDANGLLRQSHLLTGYVPGADALTVVARTVDRLRAVNPSLVYVLDPVMGDDGRIYVSESVIPLYKSLLPKATCATPNYFEAELLTDVRILDAVSLQLALRTFHERYRIPNIVISAVSLPLSELVKLGFADVTASSPTGRMLVCSGSTIISAPGRPLETTSFGIAFPELSEHYEGVGDVFSSLVLGRFPSLDPSSPTAYLDHHISPLAHTVELAIASLQGVLTKTRAHALQLAKGRHDWIVPREGESAEERVRRLRTVELRLVQSQKELLDPEVLYKAVKFA</sequence>
<evidence type="ECO:0000256" key="3">
    <source>
        <dbReference type="ARBA" id="ARBA00022679"/>
    </source>
</evidence>
<dbReference type="Gene3D" id="3.40.1190.20">
    <property type="match status" value="1"/>
</dbReference>
<evidence type="ECO:0000256" key="6">
    <source>
        <dbReference type="ARBA" id="ARBA00022840"/>
    </source>
</evidence>
<dbReference type="GO" id="GO:0005829">
    <property type="term" value="C:cytosol"/>
    <property type="evidence" value="ECO:0007669"/>
    <property type="project" value="TreeGrafter"/>
</dbReference>
<dbReference type="AlphaFoldDB" id="A0A0D6ELY2"/>
<dbReference type="Proteomes" id="UP000243876">
    <property type="component" value="Unassembled WGS sequence"/>
</dbReference>
<dbReference type="CDD" id="cd01173">
    <property type="entry name" value="pyridoxal_pyridoxamine_kinase"/>
    <property type="match status" value="1"/>
</dbReference>
<evidence type="ECO:0000256" key="5">
    <source>
        <dbReference type="ARBA" id="ARBA00022777"/>
    </source>
</evidence>
<keyword evidence="3" id="KW-0808">Transferase</keyword>
<proteinExistence type="inferred from homology"/>
<dbReference type="Pfam" id="PF08543">
    <property type="entry name" value="Phos_pyr_kin"/>
    <property type="match status" value="1"/>
</dbReference>
<dbReference type="PANTHER" id="PTHR10534:SF2">
    <property type="entry name" value="PYRIDOXAL KINASE"/>
    <property type="match status" value="1"/>
</dbReference>
<evidence type="ECO:0000256" key="2">
    <source>
        <dbReference type="ARBA" id="ARBA00012104"/>
    </source>
</evidence>
<keyword evidence="4" id="KW-0547">Nucleotide-binding</keyword>
<evidence type="ECO:0000313" key="9">
    <source>
        <dbReference type="Proteomes" id="UP000243876"/>
    </source>
</evidence>
<dbReference type="EMBL" id="CENE01000008">
    <property type="protein sequence ID" value="CEQ40708.1"/>
    <property type="molecule type" value="Genomic_DNA"/>
</dbReference>
<reference evidence="9" key="1">
    <citation type="submission" date="2015-02" db="EMBL/GenBank/DDBJ databases">
        <authorList>
            <person name="Gon?alves P."/>
        </authorList>
    </citation>
    <scope>NUCLEOTIDE SEQUENCE [LARGE SCALE GENOMIC DNA]</scope>
</reference>
<dbReference type="EC" id="2.7.1.35" evidence="2"/>
<evidence type="ECO:0000256" key="1">
    <source>
        <dbReference type="ARBA" id="ARBA00008805"/>
    </source>
</evidence>
<dbReference type="InterPro" id="IPR029056">
    <property type="entry name" value="Ribokinase-like"/>
</dbReference>
<gene>
    <name evidence="8" type="primary">SPOSA6832_02350</name>
</gene>
<dbReference type="OrthoDB" id="2104723at2759"/>
<dbReference type="PANTHER" id="PTHR10534">
    <property type="entry name" value="PYRIDOXAL KINASE"/>
    <property type="match status" value="1"/>
</dbReference>
<dbReference type="InterPro" id="IPR013749">
    <property type="entry name" value="PM/HMP-P_kinase-1"/>
</dbReference>
<organism evidence="8 9">
    <name type="scientific">Sporidiobolus salmonicolor</name>
    <name type="common">Yeast-like fungus</name>
    <name type="synonym">Sporobolomyces salmonicolor</name>
    <dbReference type="NCBI Taxonomy" id="5005"/>
    <lineage>
        <taxon>Eukaryota</taxon>
        <taxon>Fungi</taxon>
        <taxon>Dikarya</taxon>
        <taxon>Basidiomycota</taxon>
        <taxon>Pucciniomycotina</taxon>
        <taxon>Microbotryomycetes</taxon>
        <taxon>Sporidiobolales</taxon>
        <taxon>Sporidiobolaceae</taxon>
        <taxon>Sporobolomyces</taxon>
    </lineage>
</organism>
<comment type="similarity">
    <text evidence="1">Belongs to the pyridoxine kinase family.</text>
</comment>
<dbReference type="InterPro" id="IPR004625">
    <property type="entry name" value="PyrdxlKinase"/>
</dbReference>
<evidence type="ECO:0000313" key="8">
    <source>
        <dbReference type="EMBL" id="CEQ40708.1"/>
    </source>
</evidence>
<dbReference type="SUPFAM" id="SSF53613">
    <property type="entry name" value="Ribokinase-like"/>
    <property type="match status" value="1"/>
</dbReference>
<feature type="domain" description="Pyridoxamine kinase/Phosphomethylpyrimidine kinase" evidence="7">
    <location>
        <begin position="103"/>
        <end position="207"/>
    </location>
</feature>
<keyword evidence="5" id="KW-0418">Kinase</keyword>
<dbReference type="GO" id="GO:0005524">
    <property type="term" value="F:ATP binding"/>
    <property type="evidence" value="ECO:0007669"/>
    <property type="project" value="UniProtKB-KW"/>
</dbReference>
<keyword evidence="9" id="KW-1185">Reference proteome</keyword>
<name>A0A0D6ELY2_SPOSA</name>
<protein>
    <recommendedName>
        <fullName evidence="2">pyridoxal kinase</fullName>
        <ecNumber evidence="2">2.7.1.35</ecNumber>
    </recommendedName>
</protein>
<dbReference type="GO" id="GO:0009443">
    <property type="term" value="P:pyridoxal 5'-phosphate salvage"/>
    <property type="evidence" value="ECO:0007669"/>
    <property type="project" value="InterPro"/>
</dbReference>
<accession>A0A0D6ELY2</accession>
<evidence type="ECO:0000259" key="7">
    <source>
        <dbReference type="Pfam" id="PF08543"/>
    </source>
</evidence>
<feature type="non-terminal residue" evidence="8">
    <location>
        <position position="1"/>
    </location>
</feature>